<reference evidence="2" key="1">
    <citation type="submission" date="2020-01" db="EMBL/GenBank/DDBJ databases">
        <authorList>
            <person name="Rat A."/>
        </authorList>
    </citation>
    <scope>NUCLEOTIDE SEQUENCE</scope>
    <source>
        <strain evidence="2">LMG 31231</strain>
    </source>
</reference>
<keyword evidence="3" id="KW-1185">Reference proteome</keyword>
<dbReference type="SUPFAM" id="SSF53335">
    <property type="entry name" value="S-adenosyl-L-methionine-dependent methyltransferases"/>
    <property type="match status" value="1"/>
</dbReference>
<dbReference type="EMBL" id="JAAEDM010000117">
    <property type="protein sequence ID" value="MBR0674135.1"/>
    <property type="molecule type" value="Genomic_DNA"/>
</dbReference>
<feature type="domain" description="Methyltransferase type 11" evidence="1">
    <location>
        <begin position="179"/>
        <end position="224"/>
    </location>
</feature>
<dbReference type="InterPro" id="IPR013216">
    <property type="entry name" value="Methyltransf_11"/>
</dbReference>
<dbReference type="GO" id="GO:0008757">
    <property type="term" value="F:S-adenosylmethionine-dependent methyltransferase activity"/>
    <property type="evidence" value="ECO:0007669"/>
    <property type="project" value="InterPro"/>
</dbReference>
<reference evidence="2" key="2">
    <citation type="journal article" date="2021" name="Syst. Appl. Microbiol.">
        <title>Roseomonas hellenica sp. nov., isolated from roots of wild-growing Alkanna tinctoria.</title>
        <authorList>
            <person name="Rat A."/>
            <person name="Naranjo H.D."/>
            <person name="Lebbe L."/>
            <person name="Cnockaert M."/>
            <person name="Krigas N."/>
            <person name="Grigoriadou K."/>
            <person name="Maloupa E."/>
            <person name="Willems A."/>
        </authorList>
    </citation>
    <scope>NUCLEOTIDE SEQUENCE</scope>
    <source>
        <strain evidence="2">LMG 31231</strain>
    </source>
</reference>
<evidence type="ECO:0000313" key="2">
    <source>
        <dbReference type="EMBL" id="MBR0674135.1"/>
    </source>
</evidence>
<name>A0A9X9X406_9PROT</name>
<dbReference type="GO" id="GO:0032259">
    <property type="term" value="P:methylation"/>
    <property type="evidence" value="ECO:0007669"/>
    <property type="project" value="UniProtKB-KW"/>
</dbReference>
<evidence type="ECO:0000313" key="3">
    <source>
        <dbReference type="Proteomes" id="UP001138751"/>
    </source>
</evidence>
<dbReference type="Proteomes" id="UP001138751">
    <property type="component" value="Unassembled WGS sequence"/>
</dbReference>
<organism evidence="2 3">
    <name type="scientific">Neoroseomonas soli</name>
    <dbReference type="NCBI Taxonomy" id="1081025"/>
    <lineage>
        <taxon>Bacteria</taxon>
        <taxon>Pseudomonadati</taxon>
        <taxon>Pseudomonadota</taxon>
        <taxon>Alphaproteobacteria</taxon>
        <taxon>Acetobacterales</taxon>
        <taxon>Acetobacteraceae</taxon>
        <taxon>Neoroseomonas</taxon>
    </lineage>
</organism>
<evidence type="ECO:0000259" key="1">
    <source>
        <dbReference type="Pfam" id="PF08241"/>
    </source>
</evidence>
<dbReference type="RefSeq" id="WP_211864560.1">
    <property type="nucleotide sequence ID" value="NZ_JAAEDM010000117.1"/>
</dbReference>
<dbReference type="InterPro" id="IPR029063">
    <property type="entry name" value="SAM-dependent_MTases_sf"/>
</dbReference>
<dbReference type="Gene3D" id="3.40.50.150">
    <property type="entry name" value="Vaccinia Virus protein VP39"/>
    <property type="match status" value="1"/>
</dbReference>
<sequence length="324" mass="35485">MNHVPTRRLRPLQGHTEPALTIERFSLFHGVLHVTGHAFCGASPVAGLTVLLGDGRRLPVARHDLPSPELTRQHGSAAAACAFDEQFAVGPDANAVLGARMEIRLADGKLQLLPLGVHDQADPVVPLINRFFGMLRDLPPGHMLEIGSRNRTGNMQTGNLPPGWRYTGFDILEGENVDVVGDAHAASTFLPHGEFDAVMSFAVFEHLLMPWKAVVEMNRVLRIGTIGLIAAPQTWSLHEEPCDYFRFSGHAWKALLNRATGFELLDVVHGPRAYIVAKVFNVATNFGEVHTGALMSAALFRKTAETKLDWPVSLDDIADDLYPM</sequence>
<dbReference type="AlphaFoldDB" id="A0A9X9X406"/>
<accession>A0A9X9X406</accession>
<gene>
    <name evidence="2" type="ORF">GXW76_23390</name>
</gene>
<protein>
    <submittedName>
        <fullName evidence="2">Class I SAM-dependent methyltransferase</fullName>
    </submittedName>
</protein>
<comment type="caution">
    <text evidence="2">The sequence shown here is derived from an EMBL/GenBank/DDBJ whole genome shotgun (WGS) entry which is preliminary data.</text>
</comment>
<dbReference type="Pfam" id="PF08241">
    <property type="entry name" value="Methyltransf_11"/>
    <property type="match status" value="1"/>
</dbReference>
<keyword evidence="2" id="KW-0489">Methyltransferase</keyword>
<keyword evidence="2" id="KW-0808">Transferase</keyword>
<proteinExistence type="predicted"/>